<dbReference type="AlphaFoldDB" id="X0V0N6"/>
<accession>X0V0N6</accession>
<sequence length="122" mass="12549">PTTQQYNDLIQRVTALSNITGRDGVTVRPTNNGVSITGTGTPTAGVGRLAYCAEDAPASSAISVYLDTDSVGATVSAFCAISNGTQLDEATPLLVDGDKMIVSDVDGTWYSTTVFNGAIARS</sequence>
<name>X0V0N6_9ZZZZ</name>
<comment type="caution">
    <text evidence="1">The sequence shown here is derived from an EMBL/GenBank/DDBJ whole genome shotgun (WGS) entry which is preliminary data.</text>
</comment>
<evidence type="ECO:0000313" key="1">
    <source>
        <dbReference type="EMBL" id="GAG11664.1"/>
    </source>
</evidence>
<reference evidence="1" key="1">
    <citation type="journal article" date="2014" name="Front. Microbiol.">
        <title>High frequency of phylogenetically diverse reductive dehalogenase-homologous genes in deep subseafloor sedimentary metagenomes.</title>
        <authorList>
            <person name="Kawai M."/>
            <person name="Futagami T."/>
            <person name="Toyoda A."/>
            <person name="Takaki Y."/>
            <person name="Nishi S."/>
            <person name="Hori S."/>
            <person name="Arai W."/>
            <person name="Tsubouchi T."/>
            <person name="Morono Y."/>
            <person name="Uchiyama I."/>
            <person name="Ito T."/>
            <person name="Fujiyama A."/>
            <person name="Inagaki F."/>
            <person name="Takami H."/>
        </authorList>
    </citation>
    <scope>NUCLEOTIDE SEQUENCE</scope>
    <source>
        <strain evidence="1">Expedition CK06-06</strain>
    </source>
</reference>
<dbReference type="EMBL" id="BARS01027415">
    <property type="protein sequence ID" value="GAG11664.1"/>
    <property type="molecule type" value="Genomic_DNA"/>
</dbReference>
<feature type="non-terminal residue" evidence="1">
    <location>
        <position position="1"/>
    </location>
</feature>
<protein>
    <submittedName>
        <fullName evidence="1">Uncharacterized protein</fullName>
    </submittedName>
</protein>
<gene>
    <name evidence="1" type="ORF">S01H1_43072</name>
</gene>
<organism evidence="1">
    <name type="scientific">marine sediment metagenome</name>
    <dbReference type="NCBI Taxonomy" id="412755"/>
    <lineage>
        <taxon>unclassified sequences</taxon>
        <taxon>metagenomes</taxon>
        <taxon>ecological metagenomes</taxon>
    </lineage>
</organism>
<proteinExistence type="predicted"/>